<gene>
    <name evidence="1" type="ORF">O181_015898</name>
</gene>
<protein>
    <submittedName>
        <fullName evidence="1">Uncharacterized protein</fullName>
    </submittedName>
</protein>
<proteinExistence type="predicted"/>
<evidence type="ECO:0000313" key="1">
    <source>
        <dbReference type="EMBL" id="MBW0476183.1"/>
    </source>
</evidence>
<keyword evidence="2" id="KW-1185">Reference proteome</keyword>
<evidence type="ECO:0000313" key="2">
    <source>
        <dbReference type="Proteomes" id="UP000765509"/>
    </source>
</evidence>
<comment type="caution">
    <text evidence="1">The sequence shown here is derived from an EMBL/GenBank/DDBJ whole genome shotgun (WGS) entry which is preliminary data.</text>
</comment>
<dbReference type="Proteomes" id="UP000765509">
    <property type="component" value="Unassembled WGS sequence"/>
</dbReference>
<organism evidence="1 2">
    <name type="scientific">Austropuccinia psidii MF-1</name>
    <dbReference type="NCBI Taxonomy" id="1389203"/>
    <lineage>
        <taxon>Eukaryota</taxon>
        <taxon>Fungi</taxon>
        <taxon>Dikarya</taxon>
        <taxon>Basidiomycota</taxon>
        <taxon>Pucciniomycotina</taxon>
        <taxon>Pucciniomycetes</taxon>
        <taxon>Pucciniales</taxon>
        <taxon>Sphaerophragmiaceae</taxon>
        <taxon>Austropuccinia</taxon>
    </lineage>
</organism>
<name>A0A9Q3GQD3_9BASI</name>
<reference evidence="1" key="1">
    <citation type="submission" date="2021-03" db="EMBL/GenBank/DDBJ databases">
        <title>Draft genome sequence of rust myrtle Austropuccinia psidii MF-1, a brazilian biotype.</title>
        <authorList>
            <person name="Quecine M.C."/>
            <person name="Pachon D.M.R."/>
            <person name="Bonatelli M.L."/>
            <person name="Correr F.H."/>
            <person name="Franceschini L.M."/>
            <person name="Leite T.F."/>
            <person name="Margarido G.R.A."/>
            <person name="Almeida C.A."/>
            <person name="Ferrarezi J.A."/>
            <person name="Labate C.A."/>
        </authorList>
    </citation>
    <scope>NUCLEOTIDE SEQUENCE</scope>
    <source>
        <strain evidence="1">MF-1</strain>
    </source>
</reference>
<dbReference type="EMBL" id="AVOT02004375">
    <property type="protein sequence ID" value="MBW0476183.1"/>
    <property type="molecule type" value="Genomic_DNA"/>
</dbReference>
<accession>A0A9Q3GQD3</accession>
<sequence length="87" mass="10036">MGEIRKKQLCSNVLGTTHDQRFMLGWKMMKIRCQTLSSTNNLDKNTRLSCHDEQLNFFDANLHNTAIKSRSGNNIFDSFPNKAESKE</sequence>
<dbReference type="AlphaFoldDB" id="A0A9Q3GQD3"/>